<protein>
    <submittedName>
        <fullName evidence="3">DUF2892 domain-containing protein</fullName>
    </submittedName>
</protein>
<keyword evidence="1" id="KW-0812">Transmembrane</keyword>
<sequence length="58" mass="6204">MSQNVGGVDRIVRIVAGLAIIAAGIYFQNWWGVVGVVPLLTGSLGWCPAYLPFKISTK</sequence>
<proteinExistence type="predicted"/>
<evidence type="ECO:0000256" key="1">
    <source>
        <dbReference type="SAM" id="Phobius"/>
    </source>
</evidence>
<dbReference type="OrthoDB" id="5405951at2"/>
<feature type="transmembrane region" description="Helical" evidence="1">
    <location>
        <begin position="7"/>
        <end position="27"/>
    </location>
</feature>
<evidence type="ECO:0000259" key="2">
    <source>
        <dbReference type="Pfam" id="PF11127"/>
    </source>
</evidence>
<feature type="domain" description="Inner membrane protein YgaP-like transmembrane" evidence="2">
    <location>
        <begin position="1"/>
        <end position="57"/>
    </location>
</feature>
<evidence type="ECO:0000313" key="3">
    <source>
        <dbReference type="EMBL" id="KAB2934829.1"/>
    </source>
</evidence>
<dbReference type="EMBL" id="WBUI01000002">
    <property type="protein sequence ID" value="KAB2934829.1"/>
    <property type="molecule type" value="Genomic_DNA"/>
</dbReference>
<dbReference type="Pfam" id="PF11127">
    <property type="entry name" value="YgaP-like_TM"/>
    <property type="match status" value="1"/>
</dbReference>
<keyword evidence="1" id="KW-0472">Membrane</keyword>
<gene>
    <name evidence="3" type="ORF">F9K24_03370</name>
</gene>
<reference evidence="3 4" key="1">
    <citation type="submission" date="2019-10" db="EMBL/GenBank/DDBJ databases">
        <title>Extracellular Electron Transfer in a Candidatus Methanoperedens spp. Enrichment Culture.</title>
        <authorList>
            <person name="Berger S."/>
            <person name="Rangel Shaw D."/>
            <person name="Berben T."/>
            <person name="In 'T Zandt M."/>
            <person name="Frank J."/>
            <person name="Reimann J."/>
            <person name="Jetten M.S.M."/>
            <person name="Welte C.U."/>
        </authorList>
    </citation>
    <scope>NUCLEOTIDE SEQUENCE [LARGE SCALE GENOMIC DNA]</scope>
    <source>
        <strain evidence="3">SB12</strain>
    </source>
</reference>
<accession>A0A833H507</accession>
<dbReference type="Proteomes" id="UP000460298">
    <property type="component" value="Unassembled WGS sequence"/>
</dbReference>
<evidence type="ECO:0000313" key="4">
    <source>
        <dbReference type="Proteomes" id="UP000460298"/>
    </source>
</evidence>
<dbReference type="AlphaFoldDB" id="A0A833H507"/>
<organism evidence="3 4">
    <name type="scientific">Leptonema illini</name>
    <dbReference type="NCBI Taxonomy" id="183"/>
    <lineage>
        <taxon>Bacteria</taxon>
        <taxon>Pseudomonadati</taxon>
        <taxon>Spirochaetota</taxon>
        <taxon>Spirochaetia</taxon>
        <taxon>Leptospirales</taxon>
        <taxon>Leptospiraceae</taxon>
        <taxon>Leptonema</taxon>
    </lineage>
</organism>
<dbReference type="RefSeq" id="WP_002772143.1">
    <property type="nucleotide sequence ID" value="NZ_JQDG01000043.1"/>
</dbReference>
<keyword evidence="1" id="KW-1133">Transmembrane helix</keyword>
<name>A0A833H507_9LEPT</name>
<dbReference type="InterPro" id="IPR021309">
    <property type="entry name" value="YgaP-like_TM"/>
</dbReference>
<comment type="caution">
    <text evidence="3">The sequence shown here is derived from an EMBL/GenBank/DDBJ whole genome shotgun (WGS) entry which is preliminary data.</text>
</comment>